<feature type="region of interest" description="Disordered" evidence="2">
    <location>
        <begin position="272"/>
        <end position="303"/>
    </location>
</feature>
<protein>
    <submittedName>
        <fullName evidence="4">DUF2127 domain-containing protein</fullName>
    </submittedName>
</protein>
<keyword evidence="1" id="KW-0175">Coiled coil</keyword>
<accession>A0A931FCR3</accession>
<gene>
    <name evidence="4" type="ORF">I2501_05255</name>
</gene>
<evidence type="ECO:0000313" key="4">
    <source>
        <dbReference type="EMBL" id="MBF9067445.1"/>
    </source>
</evidence>
<evidence type="ECO:0000313" key="5">
    <source>
        <dbReference type="Proteomes" id="UP000657385"/>
    </source>
</evidence>
<dbReference type="Pfam" id="PF09900">
    <property type="entry name" value="DUF2127"/>
    <property type="match status" value="1"/>
</dbReference>
<sequence>MTRDWDRRHCARKGHITYAPTEPELRDRLHARTAVGEVWRCLRCGDYTVGAAHGKGPAADAPYVPRGNALRDLFILRFLAVERLLRGVFIVLAAWAVWKFSNNQNAVAQLFHQDLTLFRPLANHFGYDLDHSPVVDTIQKTFQYKHSTLLIAAGALLAYALIEIVEGFGLWVAKRWAEYLTVVATAAFLPLEAYELSEKVSGFKIATLALNVLAVVYILLAKRLFGLRGGAKAFEAERHGASLLEVEAAAHEASLQQSEQNIQQLVRRTVHQSTPLDRVAPQSESPLGETADMAAEEPTTIRE</sequence>
<keyword evidence="3" id="KW-0812">Transmembrane</keyword>
<keyword evidence="3" id="KW-0472">Membrane</keyword>
<evidence type="ECO:0000256" key="1">
    <source>
        <dbReference type="SAM" id="Coils"/>
    </source>
</evidence>
<keyword evidence="5" id="KW-1185">Reference proteome</keyword>
<proteinExistence type="predicted"/>
<evidence type="ECO:0000256" key="3">
    <source>
        <dbReference type="SAM" id="Phobius"/>
    </source>
</evidence>
<reference evidence="4" key="1">
    <citation type="submission" date="2020-11" db="EMBL/GenBank/DDBJ databases">
        <title>Isolation and identification of active actinomycetes.</title>
        <authorList>
            <person name="Yu B."/>
        </authorList>
    </citation>
    <scope>NUCLEOTIDE SEQUENCE</scope>
    <source>
        <strain evidence="4">NEAU-YB345</strain>
    </source>
</reference>
<dbReference type="AlphaFoldDB" id="A0A931FCR3"/>
<keyword evidence="3" id="KW-1133">Transmembrane helix</keyword>
<feature type="coiled-coil region" evidence="1">
    <location>
        <begin position="241"/>
        <end position="268"/>
    </location>
</feature>
<dbReference type="InterPro" id="IPR021125">
    <property type="entry name" value="DUF2127"/>
</dbReference>
<evidence type="ECO:0000256" key="2">
    <source>
        <dbReference type="SAM" id="MobiDB-lite"/>
    </source>
</evidence>
<feature type="transmembrane region" description="Helical" evidence="3">
    <location>
        <begin position="149"/>
        <end position="172"/>
    </location>
</feature>
<organism evidence="4 5">
    <name type="scientific">Streptacidiphilus fuscans</name>
    <dbReference type="NCBI Taxonomy" id="2789292"/>
    <lineage>
        <taxon>Bacteria</taxon>
        <taxon>Bacillati</taxon>
        <taxon>Actinomycetota</taxon>
        <taxon>Actinomycetes</taxon>
        <taxon>Kitasatosporales</taxon>
        <taxon>Streptomycetaceae</taxon>
        <taxon>Streptacidiphilus</taxon>
    </lineage>
</organism>
<comment type="caution">
    <text evidence="4">The sequence shown here is derived from an EMBL/GenBank/DDBJ whole genome shotgun (WGS) entry which is preliminary data.</text>
</comment>
<name>A0A931FCR3_9ACTN</name>
<dbReference type="EMBL" id="JADPRT010000002">
    <property type="protein sequence ID" value="MBF9067445.1"/>
    <property type="molecule type" value="Genomic_DNA"/>
</dbReference>
<feature type="transmembrane region" description="Helical" evidence="3">
    <location>
        <begin position="202"/>
        <end position="220"/>
    </location>
</feature>
<dbReference type="Proteomes" id="UP000657385">
    <property type="component" value="Unassembled WGS sequence"/>
</dbReference>